<evidence type="ECO:0000256" key="5">
    <source>
        <dbReference type="ARBA" id="ARBA00022516"/>
    </source>
</evidence>
<organism evidence="18 19">
    <name type="scientific">Anopheles albimanus</name>
    <name type="common">New world malaria mosquito</name>
    <dbReference type="NCBI Taxonomy" id="7167"/>
    <lineage>
        <taxon>Eukaryota</taxon>
        <taxon>Metazoa</taxon>
        <taxon>Ecdysozoa</taxon>
        <taxon>Arthropoda</taxon>
        <taxon>Hexapoda</taxon>
        <taxon>Insecta</taxon>
        <taxon>Pterygota</taxon>
        <taxon>Neoptera</taxon>
        <taxon>Endopterygota</taxon>
        <taxon>Diptera</taxon>
        <taxon>Nematocera</taxon>
        <taxon>Culicoidea</taxon>
        <taxon>Culicidae</taxon>
        <taxon>Anophelinae</taxon>
        <taxon>Anopheles</taxon>
    </lineage>
</organism>
<dbReference type="PANTHER" id="PTHR13101">
    <property type="entry name" value="PHOSPHOMEVALONATE KINASE"/>
    <property type="match status" value="1"/>
</dbReference>
<keyword evidence="10" id="KW-0152">Cholesterol biosynthesis</keyword>
<dbReference type="PANTHER" id="PTHR13101:SF1">
    <property type="entry name" value="PHOSPHOMEVALONATE KINASE"/>
    <property type="match status" value="1"/>
</dbReference>
<evidence type="ECO:0000256" key="4">
    <source>
        <dbReference type="ARBA" id="ARBA00022490"/>
    </source>
</evidence>
<name>A0A182FIU2_ANOAL</name>
<reference evidence="18 19" key="1">
    <citation type="journal article" date="2017" name="G3 (Bethesda)">
        <title>The Physical Genome Mapping of Anopheles albimanus Corrected Scaffold Misassemblies and Identified Interarm Rearrangements in Genus Anopheles.</title>
        <authorList>
            <person name="Artemov G.N."/>
            <person name="Peery A.N."/>
            <person name="Jiang X."/>
            <person name="Tu Z."/>
            <person name="Stegniy V.N."/>
            <person name="Sharakhova M.V."/>
            <person name="Sharakhov I.V."/>
        </authorList>
    </citation>
    <scope>NUCLEOTIDE SEQUENCE [LARGE SCALE GENOMIC DNA]</scope>
    <source>
        <strain evidence="18 19">ALBI9_A</strain>
    </source>
</reference>
<evidence type="ECO:0000256" key="12">
    <source>
        <dbReference type="ARBA" id="ARBA00022955"/>
    </source>
</evidence>
<dbReference type="Proteomes" id="UP000069272">
    <property type="component" value="Chromosome X"/>
</dbReference>
<dbReference type="GO" id="GO:0006695">
    <property type="term" value="P:cholesterol biosynthetic process"/>
    <property type="evidence" value="ECO:0007669"/>
    <property type="project" value="UniProtKB-KW"/>
</dbReference>
<evidence type="ECO:0000256" key="13">
    <source>
        <dbReference type="ARBA" id="ARBA00023011"/>
    </source>
</evidence>
<keyword evidence="15" id="KW-1207">Sterol metabolism</keyword>
<keyword evidence="4" id="KW-0963">Cytoplasm</keyword>
<evidence type="ECO:0000256" key="3">
    <source>
        <dbReference type="ARBA" id="ARBA00012958"/>
    </source>
</evidence>
<dbReference type="PIRSF" id="PIRSF036639">
    <property type="entry name" value="PMK_anim"/>
    <property type="match status" value="1"/>
</dbReference>
<keyword evidence="13" id="KW-0756">Sterol biosynthesis</keyword>
<evidence type="ECO:0000256" key="9">
    <source>
        <dbReference type="ARBA" id="ARBA00022777"/>
    </source>
</evidence>
<evidence type="ECO:0000256" key="15">
    <source>
        <dbReference type="ARBA" id="ARBA00023166"/>
    </source>
</evidence>
<comment type="pathway">
    <text evidence="2">Isoprenoid biosynthesis; isopentenyl diphosphate biosynthesis via mevalonate pathway; isopentenyl diphosphate from (R)-mevalonate: step 2/3.</text>
</comment>
<dbReference type="STRING" id="7167.A0A182FIU2"/>
<keyword evidence="16" id="KW-0753">Steroid metabolism</keyword>
<proteinExistence type="predicted"/>
<dbReference type="GeneID" id="118465697"/>
<evidence type="ECO:0000256" key="10">
    <source>
        <dbReference type="ARBA" id="ARBA00022778"/>
    </source>
</evidence>
<dbReference type="GO" id="GO:0004631">
    <property type="term" value="F:phosphomevalonate kinase activity"/>
    <property type="evidence" value="ECO:0007669"/>
    <property type="project" value="UniProtKB-EC"/>
</dbReference>
<evidence type="ECO:0000313" key="18">
    <source>
        <dbReference type="EnsemblMetazoa" id="AALB006437-PA"/>
    </source>
</evidence>
<dbReference type="Pfam" id="PF04275">
    <property type="entry name" value="P-mevalo_kinase"/>
    <property type="match status" value="1"/>
</dbReference>
<dbReference type="RefSeq" id="XP_035790021.1">
    <property type="nucleotide sequence ID" value="XM_035934128.1"/>
</dbReference>
<dbReference type="EnsemblMetazoa" id="AALB006437-RA">
    <property type="protein sequence ID" value="AALB006437-PA"/>
    <property type="gene ID" value="AALB006437"/>
</dbReference>
<evidence type="ECO:0000256" key="2">
    <source>
        <dbReference type="ARBA" id="ARBA00005017"/>
    </source>
</evidence>
<dbReference type="NCBIfam" id="TIGR01223">
    <property type="entry name" value="Pmev_kin_anim"/>
    <property type="match status" value="1"/>
</dbReference>
<evidence type="ECO:0000256" key="6">
    <source>
        <dbReference type="ARBA" id="ARBA00022548"/>
    </source>
</evidence>
<keyword evidence="11" id="KW-0067">ATP-binding</keyword>
<dbReference type="InterPro" id="IPR005919">
    <property type="entry name" value="Pmev_kin_anim"/>
</dbReference>
<keyword evidence="7" id="KW-0808">Transferase</keyword>
<evidence type="ECO:0000256" key="16">
    <source>
        <dbReference type="ARBA" id="ARBA00023221"/>
    </source>
</evidence>
<keyword evidence="6" id="KW-0153">Cholesterol metabolism</keyword>
<dbReference type="VEuPathDB" id="VectorBase:AALB006437"/>
<reference evidence="18" key="2">
    <citation type="submission" date="2022-08" db="UniProtKB">
        <authorList>
            <consortium name="EnsemblMetazoa"/>
        </authorList>
    </citation>
    <scope>IDENTIFICATION</scope>
    <source>
        <strain evidence="18">STECLA/ALBI9_A</strain>
    </source>
</reference>
<evidence type="ECO:0000256" key="7">
    <source>
        <dbReference type="ARBA" id="ARBA00022679"/>
    </source>
</evidence>
<keyword evidence="19" id="KW-1185">Reference proteome</keyword>
<evidence type="ECO:0000313" key="19">
    <source>
        <dbReference type="Proteomes" id="UP000069272"/>
    </source>
</evidence>
<keyword evidence="9" id="KW-0418">Kinase</keyword>
<accession>A0A182FIU2</accession>
<comment type="subcellular location">
    <subcellularLocation>
        <location evidence="1">Cytoplasm</location>
        <location evidence="1">Cytosol</location>
    </subcellularLocation>
</comment>
<dbReference type="AlphaFoldDB" id="A0A182FIU2"/>
<dbReference type="OrthoDB" id="2401875at2759"/>
<keyword evidence="12" id="KW-0752">Steroid biosynthesis</keyword>
<evidence type="ECO:0000256" key="14">
    <source>
        <dbReference type="ARBA" id="ARBA00023098"/>
    </source>
</evidence>
<dbReference type="KEGG" id="aali:118465697"/>
<evidence type="ECO:0000256" key="8">
    <source>
        <dbReference type="ARBA" id="ARBA00022741"/>
    </source>
</evidence>
<dbReference type="VEuPathDB" id="VectorBase:AALB20_032711"/>
<keyword evidence="8" id="KW-0547">Nucleotide-binding</keyword>
<evidence type="ECO:0000256" key="1">
    <source>
        <dbReference type="ARBA" id="ARBA00004514"/>
    </source>
</evidence>
<evidence type="ECO:0000256" key="17">
    <source>
        <dbReference type="ARBA" id="ARBA00034549"/>
    </source>
</evidence>
<evidence type="ECO:0000256" key="11">
    <source>
        <dbReference type="ARBA" id="ARBA00022840"/>
    </source>
</evidence>
<dbReference type="GO" id="GO:0005829">
    <property type="term" value="C:cytosol"/>
    <property type="evidence" value="ECO:0007669"/>
    <property type="project" value="UniProtKB-SubCell"/>
</dbReference>
<dbReference type="EC" id="2.7.4.2" evidence="3"/>
<dbReference type="FunFam" id="3.40.50.300:FF:001026">
    <property type="entry name" value="Phosphomevalonate kinase"/>
    <property type="match status" value="1"/>
</dbReference>
<protein>
    <recommendedName>
        <fullName evidence="17">Phosphomevalonate kinase</fullName>
        <ecNumber evidence="3">2.7.4.2</ecNumber>
    </recommendedName>
</protein>
<dbReference type="InterPro" id="IPR027417">
    <property type="entry name" value="P-loop_NTPase"/>
</dbReference>
<keyword evidence="14" id="KW-0443">Lipid metabolism</keyword>
<dbReference type="GO" id="GO:0019287">
    <property type="term" value="P:isopentenyl diphosphate biosynthetic process, mevalonate pathway"/>
    <property type="evidence" value="ECO:0007669"/>
    <property type="project" value="TreeGrafter"/>
</dbReference>
<sequence length="193" mass="22410">MSEAVKETVQPRIVLLVSGKRKCGKDYLSDALLKRLGPDRAQILRISEPIKRHWATQKGLNLGELLGDGAYKENYRKEMIVWSDEQRHQDYGVFCREACRLMNREICIVSDVRRRTDVQFFRETFDRNRIRTLRIEASADTRTGRGWRFEAGVDDVPSECDLDSFDEWDLRIDNNGQDDTTTILERLVALVDG</sequence>
<dbReference type="SUPFAM" id="SSF52540">
    <property type="entry name" value="P-loop containing nucleoside triphosphate hydrolases"/>
    <property type="match status" value="1"/>
</dbReference>
<keyword evidence="5" id="KW-0444">Lipid biosynthesis</keyword>
<dbReference type="GO" id="GO:0005524">
    <property type="term" value="F:ATP binding"/>
    <property type="evidence" value="ECO:0007669"/>
    <property type="project" value="UniProtKB-KW"/>
</dbReference>
<dbReference type="Gene3D" id="3.40.50.300">
    <property type="entry name" value="P-loop containing nucleotide triphosphate hydrolases"/>
    <property type="match status" value="1"/>
</dbReference>